<dbReference type="Proteomes" id="UP001500427">
    <property type="component" value="Unassembled WGS sequence"/>
</dbReference>
<evidence type="ECO:0000313" key="3">
    <source>
        <dbReference type="EMBL" id="GAA5022789.1"/>
    </source>
</evidence>
<organism evidence="3 4">
    <name type="scientific">Terrabacter aeriphilus</name>
    <dbReference type="NCBI Taxonomy" id="515662"/>
    <lineage>
        <taxon>Bacteria</taxon>
        <taxon>Bacillati</taxon>
        <taxon>Actinomycetota</taxon>
        <taxon>Actinomycetes</taxon>
        <taxon>Micrococcales</taxon>
        <taxon>Intrasporangiaceae</taxon>
        <taxon>Terrabacter</taxon>
    </lineage>
</organism>
<dbReference type="InterPro" id="IPR055259">
    <property type="entry name" value="YkvP/CgeB_Glyco_trans-like"/>
</dbReference>
<dbReference type="CDD" id="cd00761">
    <property type="entry name" value="Glyco_tranf_GTA_type"/>
    <property type="match status" value="1"/>
</dbReference>
<evidence type="ECO:0000259" key="1">
    <source>
        <dbReference type="Pfam" id="PF00535"/>
    </source>
</evidence>
<evidence type="ECO:0000313" key="4">
    <source>
        <dbReference type="Proteomes" id="UP001500427"/>
    </source>
</evidence>
<dbReference type="Gene3D" id="3.90.550.10">
    <property type="entry name" value="Spore Coat Polysaccharide Biosynthesis Protein SpsA, Chain A"/>
    <property type="match status" value="1"/>
</dbReference>
<accession>A0ABP9J737</accession>
<proteinExistence type="predicted"/>
<feature type="domain" description="Glycosyltransferase 2-like" evidence="1">
    <location>
        <begin position="456"/>
        <end position="525"/>
    </location>
</feature>
<dbReference type="EMBL" id="BAABIW010000009">
    <property type="protein sequence ID" value="GAA5022789.1"/>
    <property type="molecule type" value="Genomic_DNA"/>
</dbReference>
<dbReference type="Gene3D" id="3.40.50.2000">
    <property type="entry name" value="Glycogen Phosphorylase B"/>
    <property type="match status" value="1"/>
</dbReference>
<dbReference type="InterPro" id="IPR029044">
    <property type="entry name" value="Nucleotide-diphossugar_trans"/>
</dbReference>
<evidence type="ECO:0000259" key="2">
    <source>
        <dbReference type="Pfam" id="PF13524"/>
    </source>
</evidence>
<dbReference type="SUPFAM" id="SSF53448">
    <property type="entry name" value="Nucleotide-diphospho-sugar transferases"/>
    <property type="match status" value="1"/>
</dbReference>
<keyword evidence="4" id="KW-1185">Reference proteome</keyword>
<gene>
    <name evidence="3" type="ORF">GCM10023258_13410</name>
</gene>
<dbReference type="Pfam" id="PF13524">
    <property type="entry name" value="Glyco_trans_1_2"/>
    <property type="match status" value="1"/>
</dbReference>
<dbReference type="InterPro" id="IPR001173">
    <property type="entry name" value="Glyco_trans_2-like"/>
</dbReference>
<comment type="caution">
    <text evidence="3">The sequence shown here is derived from an EMBL/GenBank/DDBJ whole genome shotgun (WGS) entry which is preliminary data.</text>
</comment>
<feature type="domain" description="Spore protein YkvP/CgeB glycosyl transferase-like" evidence="2">
    <location>
        <begin position="275"/>
        <end position="401"/>
    </location>
</feature>
<dbReference type="Pfam" id="PF00535">
    <property type="entry name" value="Glycos_transf_2"/>
    <property type="match status" value="1"/>
</dbReference>
<protein>
    <submittedName>
        <fullName evidence="3">Glycosyltransferase</fullName>
    </submittedName>
</protein>
<reference evidence="4" key="1">
    <citation type="journal article" date="2019" name="Int. J. Syst. Evol. Microbiol.">
        <title>The Global Catalogue of Microorganisms (GCM) 10K type strain sequencing project: providing services to taxonomists for standard genome sequencing and annotation.</title>
        <authorList>
            <consortium name="The Broad Institute Genomics Platform"/>
            <consortium name="The Broad Institute Genome Sequencing Center for Infectious Disease"/>
            <person name="Wu L."/>
            <person name="Ma J."/>
        </authorList>
    </citation>
    <scope>NUCLEOTIDE SEQUENCE [LARGE SCALE GENOMIC DNA]</scope>
    <source>
        <strain evidence="4">JCM 17687</strain>
    </source>
</reference>
<dbReference type="SUPFAM" id="SSF53756">
    <property type="entry name" value="UDP-Glycosyltransferase/glycogen phosphorylase"/>
    <property type="match status" value="1"/>
</dbReference>
<name>A0ABP9J737_9MICO</name>
<sequence>MPPLPPPEVLMPDDRRRPSDLRTALWHLRRGGLSQLRTWRRRRSIAGHQPSAGLARRADGSLDVAAWPMPDRAPRRPQLRVGVILDDFSRLALGYEWQQVELVPSRWREQVAEAPLDLVFVESAWHGNGDAWQYALTGTSAPRPALVELVAWCRENGIPTVFWNKEDPVHYAEFLDTAKLFDHVRTTDSERLEDYRRDLGHDRVGVMAFAAQPAIHNPVRPGTGHQSRDVAFAGMYFAHKYPERRAQMDLLLGAAAEVSSRMPVGLEIFSRYLGGDANYQFPEPLGSRVVGSLDYAQMLTAYRLYKVFLNVNSIVDSPSMCARRIFEITACGTPVVSTASPAIENFFAADEVLQVDEPQEAEWTLRALVNSPELRDHLVHVAQRRIWTEHTYERRVDEVLAAAGLGSKVRRRPTVSALVSSNRPQQMMHVVETVAAQQGVDVELLLLGHGFEVEAAVVERARELGLENVQVLHAPSTQSLGACLNQLVAAASGDLVAKMDDDDLYGPHYLSDQLHALDYSGAALVGKQAHHMYLEAQDLTIVRFPEREHKFTDFVMGPTIVTSREVALAHPFGDLGRGEDTDFLRQVATDGLSIYSSDRFNFVQMRYGAAHHTWEASSAELLANSRVHAYGTSIAHVMV</sequence>